<evidence type="ECO:0000313" key="2">
    <source>
        <dbReference type="Proteomes" id="UP001304461"/>
    </source>
</evidence>
<protein>
    <recommendedName>
        <fullName evidence="3">EF-hand domain-containing protein</fullName>
    </recommendedName>
</protein>
<comment type="caution">
    <text evidence="1">The sequence shown here is derived from an EMBL/GenBank/DDBJ whole genome shotgun (WGS) entry which is preliminary data.</text>
</comment>
<gene>
    <name evidence="1" type="ORF">VB738_12945</name>
</gene>
<dbReference type="RefSeq" id="WP_323306130.1">
    <property type="nucleotide sequence ID" value="NZ_JAYGHX010000008.1"/>
</dbReference>
<organism evidence="1 2">
    <name type="scientific">Cyanobium gracile UHCC 0139</name>
    <dbReference type="NCBI Taxonomy" id="3110308"/>
    <lineage>
        <taxon>Bacteria</taxon>
        <taxon>Bacillati</taxon>
        <taxon>Cyanobacteriota</taxon>
        <taxon>Cyanophyceae</taxon>
        <taxon>Synechococcales</taxon>
        <taxon>Prochlorococcaceae</taxon>
        <taxon>Cyanobium</taxon>
    </lineage>
</organism>
<dbReference type="Proteomes" id="UP001304461">
    <property type="component" value="Unassembled WGS sequence"/>
</dbReference>
<dbReference type="EMBL" id="JAYGHX010000008">
    <property type="protein sequence ID" value="MEA5392165.1"/>
    <property type="molecule type" value="Genomic_DNA"/>
</dbReference>
<sequence>MSSVSLPAELMRRYRRLFRCYDRDGDGRHTMDGDVEPLAVRIARRRMEADDTRPTD</sequence>
<accession>A0ABU5RWY0</accession>
<reference evidence="1 2" key="1">
    <citation type="submission" date="2023-12" db="EMBL/GenBank/DDBJ databases">
        <title>Baltic Sea Cyanobacteria.</title>
        <authorList>
            <person name="Delbaje E."/>
            <person name="Fewer D.P."/>
            <person name="Shishido T.K."/>
        </authorList>
    </citation>
    <scope>NUCLEOTIDE SEQUENCE [LARGE SCALE GENOMIC DNA]</scope>
    <source>
        <strain evidence="1 2">UHCC 0139</strain>
    </source>
</reference>
<name>A0ABU5RWY0_9CYAN</name>
<evidence type="ECO:0000313" key="1">
    <source>
        <dbReference type="EMBL" id="MEA5392165.1"/>
    </source>
</evidence>
<evidence type="ECO:0008006" key="3">
    <source>
        <dbReference type="Google" id="ProtNLM"/>
    </source>
</evidence>
<proteinExistence type="predicted"/>
<keyword evidence="2" id="KW-1185">Reference proteome</keyword>